<protein>
    <submittedName>
        <fullName evidence="1">Uncharacterized protein</fullName>
    </submittedName>
</protein>
<evidence type="ECO:0000313" key="1">
    <source>
        <dbReference type="EMBL" id="WOH01107.1"/>
    </source>
</evidence>
<keyword evidence="2" id="KW-1185">Reference proteome</keyword>
<name>A0A161YLZ5_DAUCS</name>
<dbReference type="AlphaFoldDB" id="A0A161YLZ5"/>
<reference evidence="1" key="2">
    <citation type="submission" date="2022-03" db="EMBL/GenBank/DDBJ databases">
        <title>Draft title - Genomic analysis of global carrot germplasm unveils the trajectory of domestication and the origin of high carotenoid orange carrot.</title>
        <authorList>
            <person name="Iorizzo M."/>
            <person name="Ellison S."/>
            <person name="Senalik D."/>
            <person name="Macko-Podgorni A."/>
            <person name="Grzebelus D."/>
            <person name="Bostan H."/>
            <person name="Rolling W."/>
            <person name="Curaba J."/>
            <person name="Simon P."/>
        </authorList>
    </citation>
    <scope>NUCLEOTIDE SEQUENCE</scope>
    <source>
        <tissue evidence="1">Leaf</tissue>
    </source>
</reference>
<reference evidence="1" key="1">
    <citation type="journal article" date="2016" name="Nat. Genet.">
        <title>A high-quality carrot genome assembly provides new insights into carotenoid accumulation and asterid genome evolution.</title>
        <authorList>
            <person name="Iorizzo M."/>
            <person name="Ellison S."/>
            <person name="Senalik D."/>
            <person name="Zeng P."/>
            <person name="Satapoomin P."/>
            <person name="Huang J."/>
            <person name="Bowman M."/>
            <person name="Iovene M."/>
            <person name="Sanseverino W."/>
            <person name="Cavagnaro P."/>
            <person name="Yildiz M."/>
            <person name="Macko-Podgorni A."/>
            <person name="Moranska E."/>
            <person name="Grzebelus E."/>
            <person name="Grzebelus D."/>
            <person name="Ashrafi H."/>
            <person name="Zheng Z."/>
            <person name="Cheng S."/>
            <person name="Spooner D."/>
            <person name="Van Deynze A."/>
            <person name="Simon P."/>
        </authorList>
    </citation>
    <scope>NUCLEOTIDE SEQUENCE</scope>
    <source>
        <tissue evidence="1">Leaf</tissue>
    </source>
</reference>
<proteinExistence type="predicted"/>
<sequence length="74" mass="7960">MVITNCCDGDSSAVVKEEVGRCLTDYEEPAVTVVKPSTPSVTKPFTAVLDTSNPLTSSRRANRNCSIAVRLLMN</sequence>
<accession>A0A161YLZ5</accession>
<organism evidence="1 2">
    <name type="scientific">Daucus carota subsp. sativus</name>
    <name type="common">Carrot</name>
    <dbReference type="NCBI Taxonomy" id="79200"/>
    <lineage>
        <taxon>Eukaryota</taxon>
        <taxon>Viridiplantae</taxon>
        <taxon>Streptophyta</taxon>
        <taxon>Embryophyta</taxon>
        <taxon>Tracheophyta</taxon>
        <taxon>Spermatophyta</taxon>
        <taxon>Magnoliopsida</taxon>
        <taxon>eudicotyledons</taxon>
        <taxon>Gunneridae</taxon>
        <taxon>Pentapetalae</taxon>
        <taxon>asterids</taxon>
        <taxon>campanulids</taxon>
        <taxon>Apiales</taxon>
        <taxon>Apiaceae</taxon>
        <taxon>Apioideae</taxon>
        <taxon>Scandiceae</taxon>
        <taxon>Daucinae</taxon>
        <taxon>Daucus</taxon>
        <taxon>Daucus sect. Daucus</taxon>
    </lineage>
</organism>
<dbReference type="Gramene" id="KZM94639">
    <property type="protein sequence ID" value="KZM94639"/>
    <property type="gene ID" value="DCAR_017882"/>
</dbReference>
<dbReference type="EMBL" id="CP093347">
    <property type="protein sequence ID" value="WOH01107.1"/>
    <property type="molecule type" value="Genomic_DNA"/>
</dbReference>
<evidence type="ECO:0000313" key="2">
    <source>
        <dbReference type="Proteomes" id="UP000077755"/>
    </source>
</evidence>
<dbReference type="Proteomes" id="UP000077755">
    <property type="component" value="Chromosome 5"/>
</dbReference>
<gene>
    <name evidence="1" type="ORF">DCAR_0520488</name>
</gene>